<evidence type="ECO:0000313" key="2">
    <source>
        <dbReference type="EMBL" id="SEW53928.1"/>
    </source>
</evidence>
<dbReference type="AlphaFoldDB" id="A0A1I0SD99"/>
<dbReference type="Pfam" id="PF14905">
    <property type="entry name" value="OMP_b-brl_3"/>
    <property type="match status" value="1"/>
</dbReference>
<gene>
    <name evidence="2" type="ORF">SAMN04488122_5768</name>
</gene>
<dbReference type="InterPro" id="IPR041700">
    <property type="entry name" value="OMP_b-brl_3"/>
</dbReference>
<proteinExistence type="predicted"/>
<keyword evidence="3" id="KW-1185">Reference proteome</keyword>
<protein>
    <submittedName>
        <fullName evidence="2">Outer membrane receptor proteins, mostly Fe transport</fullName>
    </submittedName>
</protein>
<dbReference type="SUPFAM" id="SSF56935">
    <property type="entry name" value="Porins"/>
    <property type="match status" value="1"/>
</dbReference>
<sequence>MKHLLILLLIALFTLELDAQSSHLMKIKGSIHDEEMNASLANASIICLYAKDSSRIKLGFTDQNGHFFFDSLPRQNLILYITYMGYQPLIHNVKTQANVEAIDVGIIPMKRTGISLAEVEILQETPIVKIIKDTIEFNANHFKTKNNASVEDLFKKIPGIQIDQDGTIRVNGEVVKSIMINGKAFFGNNDPKTLSRNLQADLIDKIQVFNKISENGLDKGETNKYINITIKKNKQDLFSGELSTAFGTLNRFSAKANLSRFRENQQILLIGDGNNTNGIPDINYVGGGGIVRAWNVGANFMEDLNRKTTLNASYSMDDKFKIDEQKSLKQNFISDSILFNDEDSRTNNRDINHGFSLQLEYKPDSLQKFTFSTNNSLSHSSNTFNNNYASNKNSKSINNGIVINNGENNTGALSGGINYEKNFKKKGRSIILNLNYGNGKSKESKFNISRNTYFLETGESRADTLNQHFKIDANSQKTLFYINYTEPVQKNGSLTFFLGTDQTNDSYNKSAFSYNTTNTLYDKYIDSMSNIFRNVSAQYCGRISWYVQKNKLNYMISLSSLSYNFNNKDIHLTNISLHSTILLPLFNLNYSISNNKQIRVQYSKETQFPDITQLQPIPDISDPLNLKLGNPKLKPASSHRFGLSYNTFDAISLRTLYLSIQGNINSDQIINDTKTDSFGRQIIQPFNHSGGYSISFDLNRGLPIKKKANTITIITRSILQSSINYVNGNRNINNKLLASQTISYNSDQMKLFSYALSANINYNYVHYSNVRSSNTNYLNYTISYSGNVNLPLGITISTLLNYSYTSGLTAAYNNNIWILNTSISKTLFQHKQGMITFQGFDLLKQNKSITRNIEVNYIEDIRTNTLAPFFSLKFSYFMGKGKK</sequence>
<keyword evidence="2" id="KW-0675">Receptor</keyword>
<dbReference type="Proteomes" id="UP000199310">
    <property type="component" value="Unassembled WGS sequence"/>
</dbReference>
<reference evidence="3" key="1">
    <citation type="submission" date="2016-10" db="EMBL/GenBank/DDBJ databases">
        <authorList>
            <person name="Varghese N."/>
            <person name="Submissions S."/>
        </authorList>
    </citation>
    <scope>NUCLEOTIDE SEQUENCE [LARGE SCALE GENOMIC DNA]</scope>
    <source>
        <strain evidence="3">DSM 3695</strain>
    </source>
</reference>
<name>A0A1I0SD99_9BACT</name>
<dbReference type="OrthoDB" id="636577at2"/>
<dbReference type="STRING" id="29529.SAMN04488122_5768"/>
<dbReference type="InterPro" id="IPR008969">
    <property type="entry name" value="CarboxyPept-like_regulatory"/>
</dbReference>
<organism evidence="2 3">
    <name type="scientific">Chitinophaga arvensicola</name>
    <dbReference type="NCBI Taxonomy" id="29529"/>
    <lineage>
        <taxon>Bacteria</taxon>
        <taxon>Pseudomonadati</taxon>
        <taxon>Bacteroidota</taxon>
        <taxon>Chitinophagia</taxon>
        <taxon>Chitinophagales</taxon>
        <taxon>Chitinophagaceae</taxon>
        <taxon>Chitinophaga</taxon>
    </lineage>
</organism>
<evidence type="ECO:0000259" key="1">
    <source>
        <dbReference type="Pfam" id="PF14905"/>
    </source>
</evidence>
<evidence type="ECO:0000313" key="3">
    <source>
        <dbReference type="Proteomes" id="UP000199310"/>
    </source>
</evidence>
<feature type="domain" description="Outer membrane protein beta-barrel" evidence="1">
    <location>
        <begin position="421"/>
        <end position="876"/>
    </location>
</feature>
<dbReference type="SUPFAM" id="SSF49464">
    <property type="entry name" value="Carboxypeptidase regulatory domain-like"/>
    <property type="match status" value="1"/>
</dbReference>
<dbReference type="RefSeq" id="WP_089901358.1">
    <property type="nucleotide sequence ID" value="NZ_FOJG01000002.1"/>
</dbReference>
<dbReference type="EMBL" id="FOJG01000002">
    <property type="protein sequence ID" value="SEW53928.1"/>
    <property type="molecule type" value="Genomic_DNA"/>
</dbReference>
<accession>A0A1I0SD99</accession>